<reference evidence="2" key="1">
    <citation type="submission" date="2021-07" db="EMBL/GenBank/DDBJ databases">
        <title>Genome Resource of American Ginseng Black Spot Pathogen Alternaria panax.</title>
        <authorList>
            <person name="Qiu C."/>
            <person name="Wang W."/>
            <person name="Liu Z."/>
        </authorList>
    </citation>
    <scope>NUCLEOTIDE SEQUENCE</scope>
    <source>
        <strain evidence="2">BNCC115425</strain>
    </source>
</reference>
<sequence length="464" mass="53464">MPPTMRIPAVEFRSLLSPPVRISIRALQTLCRPQCASRVLRPTRPTQRLEQRRALNLYKTAKAKTVLGQHKVLMFSSYKYPPLADLTHTVRLWETNKKGSKVAVMADNISMQELYDSHVKDGEMLWCMEALPKAMANNYLDTEDGAKVETEIPEKLRDFAITKAHLHSIPKPKKGKAPLSGLKNIILNESSPVDYYRLSLDRAYQFLEAGCAVEFRIRLQGKQLLKEERYKAVDPRRWQWTHSHFPHLRPDFIMKGMPKDASYQIEPVSDGRVVQWVASTPKSPQNTGSLDKRLFNIKKSVARSIQEGRQAMLPRVLREQYRKAGIDDYSPHTGLPKELARQKFGAGDNVKYGAEEKKYLQKDAETDGFLKPDPELKAQRERKRAELDEYWRERRKRERMTGAKEEGGAFEIEMAQIGRTESGWESRGRIGDTLRKSKKFYKEMYKAREKGRKDDSGPDDDGNL</sequence>
<proteinExistence type="predicted"/>
<dbReference type="Proteomes" id="UP001199106">
    <property type="component" value="Unassembled WGS sequence"/>
</dbReference>
<organism evidence="2 3">
    <name type="scientific">Alternaria panax</name>
    <dbReference type="NCBI Taxonomy" id="48097"/>
    <lineage>
        <taxon>Eukaryota</taxon>
        <taxon>Fungi</taxon>
        <taxon>Dikarya</taxon>
        <taxon>Ascomycota</taxon>
        <taxon>Pezizomycotina</taxon>
        <taxon>Dothideomycetes</taxon>
        <taxon>Pleosporomycetidae</taxon>
        <taxon>Pleosporales</taxon>
        <taxon>Pleosporineae</taxon>
        <taxon>Pleosporaceae</taxon>
        <taxon>Alternaria</taxon>
        <taxon>Alternaria sect. Panax</taxon>
    </lineage>
</organism>
<accession>A0AAD4IHL2</accession>
<gene>
    <name evidence="2" type="ORF">G6011_00102</name>
</gene>
<keyword evidence="3" id="KW-1185">Reference proteome</keyword>
<protein>
    <submittedName>
        <fullName evidence="2">Uncharacterized protein</fullName>
    </submittedName>
</protein>
<evidence type="ECO:0000313" key="2">
    <source>
        <dbReference type="EMBL" id="KAG9194982.1"/>
    </source>
</evidence>
<feature type="compositionally biased region" description="Basic and acidic residues" evidence="1">
    <location>
        <begin position="445"/>
        <end position="456"/>
    </location>
</feature>
<dbReference type="AlphaFoldDB" id="A0AAD4IHL2"/>
<name>A0AAD4IHL2_9PLEO</name>
<comment type="caution">
    <text evidence="2">The sequence shown here is derived from an EMBL/GenBank/DDBJ whole genome shotgun (WGS) entry which is preliminary data.</text>
</comment>
<feature type="region of interest" description="Disordered" evidence="1">
    <location>
        <begin position="445"/>
        <end position="464"/>
    </location>
</feature>
<evidence type="ECO:0000256" key="1">
    <source>
        <dbReference type="SAM" id="MobiDB-lite"/>
    </source>
</evidence>
<dbReference type="EMBL" id="JAANER010000001">
    <property type="protein sequence ID" value="KAG9194982.1"/>
    <property type="molecule type" value="Genomic_DNA"/>
</dbReference>
<evidence type="ECO:0000313" key="3">
    <source>
        <dbReference type="Proteomes" id="UP001199106"/>
    </source>
</evidence>